<evidence type="ECO:0000256" key="7">
    <source>
        <dbReference type="ARBA" id="ARBA00023136"/>
    </source>
</evidence>
<dbReference type="InterPro" id="IPR000515">
    <property type="entry name" value="MetI-like"/>
</dbReference>
<evidence type="ECO:0000256" key="8">
    <source>
        <dbReference type="RuleBase" id="RU363032"/>
    </source>
</evidence>
<evidence type="ECO:0000256" key="4">
    <source>
        <dbReference type="ARBA" id="ARBA00022475"/>
    </source>
</evidence>
<evidence type="ECO:0000256" key="6">
    <source>
        <dbReference type="ARBA" id="ARBA00022989"/>
    </source>
</evidence>
<feature type="transmembrane region" description="Helical" evidence="8">
    <location>
        <begin position="258"/>
        <end position="282"/>
    </location>
</feature>
<dbReference type="Proteomes" id="UP000220034">
    <property type="component" value="Unassembled WGS sequence"/>
</dbReference>
<dbReference type="GO" id="GO:0022857">
    <property type="term" value="F:transmembrane transporter activity"/>
    <property type="evidence" value="ECO:0007669"/>
    <property type="project" value="InterPro"/>
</dbReference>
<feature type="transmembrane region" description="Helical" evidence="8">
    <location>
        <begin position="133"/>
        <end position="149"/>
    </location>
</feature>
<keyword evidence="4" id="KW-1003">Cell membrane</keyword>
<proteinExistence type="inferred from homology"/>
<evidence type="ECO:0000256" key="5">
    <source>
        <dbReference type="ARBA" id="ARBA00022692"/>
    </source>
</evidence>
<protein>
    <submittedName>
        <fullName evidence="10">General L-amino acid transport system permease protein</fullName>
    </submittedName>
</protein>
<feature type="transmembrane region" description="Helical" evidence="8">
    <location>
        <begin position="41"/>
        <end position="66"/>
    </location>
</feature>
<evidence type="ECO:0000256" key="3">
    <source>
        <dbReference type="ARBA" id="ARBA00022448"/>
    </source>
</evidence>
<feature type="transmembrane region" description="Helical" evidence="8">
    <location>
        <begin position="180"/>
        <end position="200"/>
    </location>
</feature>
<reference evidence="11" key="1">
    <citation type="submission" date="2017-09" db="EMBL/GenBank/DDBJ databases">
        <authorList>
            <person name="Varghese N."/>
            <person name="Submissions S."/>
        </authorList>
    </citation>
    <scope>NUCLEOTIDE SEQUENCE [LARGE SCALE GENOMIC DNA]</scope>
    <source>
        <strain evidence="11">C7</strain>
    </source>
</reference>
<dbReference type="PANTHER" id="PTHR30614">
    <property type="entry name" value="MEMBRANE COMPONENT OF AMINO ACID ABC TRANSPORTER"/>
    <property type="match status" value="1"/>
</dbReference>
<dbReference type="PANTHER" id="PTHR30614:SF41">
    <property type="entry name" value="INNER MEMBRANE AMINO-ACID ABC TRANSPORTER PERMEASE PROTEIN YHDY"/>
    <property type="match status" value="1"/>
</dbReference>
<feature type="transmembrane region" description="Helical" evidence="8">
    <location>
        <begin position="294"/>
        <end position="314"/>
    </location>
</feature>
<dbReference type="InterPro" id="IPR010065">
    <property type="entry name" value="AA_ABC_transptr_permease_3TM"/>
</dbReference>
<dbReference type="RefSeq" id="WP_097930363.1">
    <property type="nucleotide sequence ID" value="NZ_OCTN01000005.1"/>
</dbReference>
<keyword evidence="6 8" id="KW-1133">Transmembrane helix</keyword>
<dbReference type="SUPFAM" id="SSF161098">
    <property type="entry name" value="MetI-like"/>
    <property type="match status" value="1"/>
</dbReference>
<name>A0A2C9CTY3_9RHOB</name>
<dbReference type="AlphaFoldDB" id="A0A2C9CTY3"/>
<evidence type="ECO:0000313" key="11">
    <source>
        <dbReference type="Proteomes" id="UP000220034"/>
    </source>
</evidence>
<sequence>MSDTHANTIAFVRETQLPPSPPPAAETGAIKWVRENLFSSILNSILTLLSLLVIFMVLKGMVPWFWNSTWNANSLSECREAGTGACFAVIRERWPQFFFGFYPSTEYWRPLLTFVLLFPALAPILFNKVPQKALFFTLLYPFIGYWLIWGGSLGGPVATLLGVVVAYCVYRTLVAQAPVIALLASVAAVVIWMLFINGFAADALAGVFGAGLEEVDSRNIGGFLLTMILGIVSISLALPLGILLALGRQSDLLIIKAICVGFIEFIRGVPLITLLFVASVLLSYFLPPGTTFDLVLRVIILITMFAAAYLAEVVRGGLAALPRGQYEAADSLGLDYWQAIRLIIMPQALKISIPGIVNVFIGLYKDTTLVSIISMYDPLGVVQPILADSDWNGILWELYGFVALFFFISCYSMSQYSRYLENKLRTDHR</sequence>
<keyword evidence="3 8" id="KW-0813">Transport</keyword>
<dbReference type="NCBIfam" id="TIGR01726">
    <property type="entry name" value="HEQRo_perm_3TM"/>
    <property type="match status" value="1"/>
</dbReference>
<dbReference type="Pfam" id="PF00528">
    <property type="entry name" value="BPD_transp_1"/>
    <property type="match status" value="1"/>
</dbReference>
<keyword evidence="7 8" id="KW-0472">Membrane</keyword>
<feature type="domain" description="ABC transmembrane type-1" evidence="9">
    <location>
        <begin position="223"/>
        <end position="417"/>
    </location>
</feature>
<dbReference type="OrthoDB" id="9771188at2"/>
<feature type="transmembrane region" description="Helical" evidence="8">
    <location>
        <begin position="155"/>
        <end position="173"/>
    </location>
</feature>
<dbReference type="EMBL" id="OCTN01000005">
    <property type="protein sequence ID" value="SOH94595.1"/>
    <property type="molecule type" value="Genomic_DNA"/>
</dbReference>
<feature type="transmembrane region" description="Helical" evidence="8">
    <location>
        <begin position="393"/>
        <end position="413"/>
    </location>
</feature>
<evidence type="ECO:0000256" key="1">
    <source>
        <dbReference type="ARBA" id="ARBA00004429"/>
    </source>
</evidence>
<dbReference type="InterPro" id="IPR043429">
    <property type="entry name" value="ArtM/GltK/GlnP/TcyL/YhdX-like"/>
</dbReference>
<feature type="transmembrane region" description="Helical" evidence="8">
    <location>
        <begin position="351"/>
        <end position="373"/>
    </location>
</feature>
<dbReference type="Gene3D" id="1.10.3720.10">
    <property type="entry name" value="MetI-like"/>
    <property type="match status" value="1"/>
</dbReference>
<gene>
    <name evidence="10" type="ORF">SAMN06273572_10515</name>
</gene>
<evidence type="ECO:0000259" key="9">
    <source>
        <dbReference type="PROSITE" id="PS50928"/>
    </source>
</evidence>
<organism evidence="10 11">
    <name type="scientific">Pontivivens marinum</name>
    <dbReference type="NCBI Taxonomy" id="1690039"/>
    <lineage>
        <taxon>Bacteria</taxon>
        <taxon>Pseudomonadati</taxon>
        <taxon>Pseudomonadota</taxon>
        <taxon>Alphaproteobacteria</taxon>
        <taxon>Rhodobacterales</taxon>
        <taxon>Paracoccaceae</taxon>
        <taxon>Pontivivens</taxon>
    </lineage>
</organism>
<dbReference type="InterPro" id="IPR035906">
    <property type="entry name" value="MetI-like_sf"/>
</dbReference>
<feature type="transmembrane region" description="Helical" evidence="8">
    <location>
        <begin position="107"/>
        <end position="126"/>
    </location>
</feature>
<evidence type="ECO:0000256" key="2">
    <source>
        <dbReference type="ARBA" id="ARBA00010072"/>
    </source>
</evidence>
<dbReference type="CDD" id="cd06261">
    <property type="entry name" value="TM_PBP2"/>
    <property type="match status" value="1"/>
</dbReference>
<dbReference type="GO" id="GO:0043190">
    <property type="term" value="C:ATP-binding cassette (ABC) transporter complex"/>
    <property type="evidence" value="ECO:0007669"/>
    <property type="project" value="InterPro"/>
</dbReference>
<accession>A0A2C9CTY3</accession>
<comment type="subcellular location">
    <subcellularLocation>
        <location evidence="1">Cell inner membrane</location>
        <topology evidence="1">Multi-pass membrane protein</topology>
    </subcellularLocation>
    <subcellularLocation>
        <location evidence="8">Cell membrane</location>
        <topology evidence="8">Multi-pass membrane protein</topology>
    </subcellularLocation>
</comment>
<dbReference type="PROSITE" id="PS50928">
    <property type="entry name" value="ABC_TM1"/>
    <property type="match status" value="1"/>
</dbReference>
<keyword evidence="5 8" id="KW-0812">Transmembrane</keyword>
<dbReference type="GO" id="GO:0006865">
    <property type="term" value="P:amino acid transport"/>
    <property type="evidence" value="ECO:0007669"/>
    <property type="project" value="TreeGrafter"/>
</dbReference>
<feature type="transmembrane region" description="Helical" evidence="8">
    <location>
        <begin position="220"/>
        <end position="246"/>
    </location>
</feature>
<comment type="similarity">
    <text evidence="2">Belongs to the binding-protein-dependent transport system permease family. HisMQ subfamily.</text>
</comment>
<keyword evidence="11" id="KW-1185">Reference proteome</keyword>
<evidence type="ECO:0000313" key="10">
    <source>
        <dbReference type="EMBL" id="SOH94595.1"/>
    </source>
</evidence>